<dbReference type="GO" id="GO:0044550">
    <property type="term" value="P:secondary metabolite biosynthetic process"/>
    <property type="evidence" value="ECO:0007669"/>
    <property type="project" value="TreeGrafter"/>
</dbReference>
<keyword evidence="1" id="KW-0596">Phosphopantetheine</keyword>
<dbReference type="InterPro" id="IPR029058">
    <property type="entry name" value="AB_hydrolase_fold"/>
</dbReference>
<dbReference type="InterPro" id="IPR045851">
    <property type="entry name" value="AMP-bd_C_sf"/>
</dbReference>
<dbReference type="GO" id="GO:0043041">
    <property type="term" value="P:amino acid activation for nonribosomal peptide biosynthetic process"/>
    <property type="evidence" value="ECO:0007669"/>
    <property type="project" value="TreeGrafter"/>
</dbReference>
<dbReference type="Proteomes" id="UP000305778">
    <property type="component" value="Unassembled WGS sequence"/>
</dbReference>
<evidence type="ECO:0000256" key="3">
    <source>
        <dbReference type="SAM" id="MobiDB-lite"/>
    </source>
</evidence>
<dbReference type="PROSITE" id="PS00012">
    <property type="entry name" value="PHOSPHOPANTETHEINE"/>
    <property type="match status" value="1"/>
</dbReference>
<dbReference type="SMART" id="SM00923">
    <property type="entry name" value="MbtH"/>
    <property type="match status" value="1"/>
</dbReference>
<name>A0A4U0SJ39_9ACTN</name>
<keyword evidence="2" id="KW-0597">Phosphoprotein</keyword>
<feature type="compositionally biased region" description="Basic and acidic residues" evidence="3">
    <location>
        <begin position="66"/>
        <end position="88"/>
    </location>
</feature>
<dbReference type="Gene3D" id="3.30.300.30">
    <property type="match status" value="1"/>
</dbReference>
<dbReference type="GO" id="GO:0005737">
    <property type="term" value="C:cytoplasm"/>
    <property type="evidence" value="ECO:0007669"/>
    <property type="project" value="TreeGrafter"/>
</dbReference>
<dbReference type="SUPFAM" id="SSF160582">
    <property type="entry name" value="MbtH-like"/>
    <property type="match status" value="1"/>
</dbReference>
<dbReference type="Pfam" id="PF00550">
    <property type="entry name" value="PP-binding"/>
    <property type="match status" value="1"/>
</dbReference>
<dbReference type="Gene3D" id="3.90.820.10">
    <property type="entry name" value="Structural Genomics, Unknown Function 30-nov-00 1gh9 Mol_id"/>
    <property type="match status" value="1"/>
</dbReference>
<keyword evidence="6" id="KW-1185">Reference proteome</keyword>
<dbReference type="GO" id="GO:0031177">
    <property type="term" value="F:phosphopantetheine binding"/>
    <property type="evidence" value="ECO:0007669"/>
    <property type="project" value="TreeGrafter"/>
</dbReference>
<evidence type="ECO:0000256" key="2">
    <source>
        <dbReference type="ARBA" id="ARBA00022553"/>
    </source>
</evidence>
<dbReference type="OrthoDB" id="2472181at2"/>
<dbReference type="Pfam" id="PF00501">
    <property type="entry name" value="AMP-binding"/>
    <property type="match status" value="1"/>
</dbReference>
<accession>A0A4U0SJ39</accession>
<dbReference type="SUPFAM" id="SSF47336">
    <property type="entry name" value="ACP-like"/>
    <property type="match status" value="1"/>
</dbReference>
<sequence length="693" mass="73918">MRGSAMALWDNYDDVDFQVVRNSAGQYSVWPMTRPRPAGWAAAGFTGPQQACFEEIDRTWQNGARAEVRRPATEDRGAGPEPAADRSALRGPRRAVPDGSVTALIRARDLPADRTAALCGSERLTRGELFETAAGWARVLTEEGCGREVPVALLLPRGLDALTAIIAVLEAGGAYVPMSCDDPDERIRAVLQDCGARIVVTTDELAGTLGPHADVVLSLSDLRARAKDSTAHLRPAAGDDLAYVFYTSGTTGRPKGVEGTHRQLVNYALWCGTAFAHQPEEVTFLSASLFFLGSLTTIFTPLLEGWPIVVAPDGVTTDGLLDLSKRTAGGLLKVTPTHIRMMTARGVPQDGLARQLMVGSEQLTFSRELREWMGGDRRRVVVNHYGLTETHGCFCHWLTGDEELGSRIPVGTPIDNVEAYLVDRDGALVAVGEVGELLVGGPSLGRGYRHLPALTGQRWVPHPWGTDGERLLRTGDLARLGPDGVVTVLGRADRQVKIRGHRVEPAAVEDALRGLPDVKEALVLPRAADGTMALDAFVIREVGAVAGPDPAALREALEAAFPPQWIPARMAVLDEFPVNANGKVDTGRLPVPRPPLPVTVPGPQVDRWSRLDRIVAGVFCDVLEIDDIGLLDSFYDLGGDSLASVAVAARMGQALGRDVPAPSADAATVRAYARRIGSAAAGPAPAAASKRAT</sequence>
<reference evidence="5 6" key="1">
    <citation type="submission" date="2019-04" db="EMBL/GenBank/DDBJ databases">
        <title>Streptomyces oryziradicis sp. nov., a novel actinomycete isolated from rhizosphere soil of rice (Oryza sativa L.).</title>
        <authorList>
            <person name="Li C."/>
        </authorList>
    </citation>
    <scope>NUCLEOTIDE SEQUENCE [LARGE SCALE GENOMIC DNA]</scope>
    <source>
        <strain evidence="5 6">NEAU-C40</strain>
    </source>
</reference>
<dbReference type="InterPro" id="IPR036736">
    <property type="entry name" value="ACP-like_sf"/>
</dbReference>
<dbReference type="Pfam" id="PF03621">
    <property type="entry name" value="MbtH"/>
    <property type="match status" value="1"/>
</dbReference>
<evidence type="ECO:0000313" key="5">
    <source>
        <dbReference type="EMBL" id="TKA00295.1"/>
    </source>
</evidence>
<dbReference type="PROSITE" id="PS00455">
    <property type="entry name" value="AMP_BINDING"/>
    <property type="match status" value="1"/>
</dbReference>
<evidence type="ECO:0000259" key="4">
    <source>
        <dbReference type="PROSITE" id="PS50075"/>
    </source>
</evidence>
<dbReference type="InterPro" id="IPR005153">
    <property type="entry name" value="MbtH-like_dom"/>
</dbReference>
<dbReference type="InterPro" id="IPR006162">
    <property type="entry name" value="Ppantetheine_attach_site"/>
</dbReference>
<dbReference type="PROSITE" id="PS50075">
    <property type="entry name" value="CARRIER"/>
    <property type="match status" value="1"/>
</dbReference>
<dbReference type="InterPro" id="IPR038020">
    <property type="entry name" value="MbtH-like_sf"/>
</dbReference>
<feature type="domain" description="Carrier" evidence="4">
    <location>
        <begin position="606"/>
        <end position="687"/>
    </location>
</feature>
<dbReference type="EMBL" id="SUMC01000087">
    <property type="protein sequence ID" value="TKA00295.1"/>
    <property type="molecule type" value="Genomic_DNA"/>
</dbReference>
<dbReference type="InterPro" id="IPR025110">
    <property type="entry name" value="AMP-bd_C"/>
</dbReference>
<gene>
    <name evidence="5" type="ORF">FCI23_43050</name>
</gene>
<dbReference type="InterPro" id="IPR010071">
    <property type="entry name" value="AA_adenyl_dom"/>
</dbReference>
<evidence type="ECO:0000313" key="6">
    <source>
        <dbReference type="Proteomes" id="UP000305778"/>
    </source>
</evidence>
<organism evidence="5 6">
    <name type="scientific">Actinacidiphila oryziradicis</name>
    <dbReference type="NCBI Taxonomy" id="2571141"/>
    <lineage>
        <taxon>Bacteria</taxon>
        <taxon>Bacillati</taxon>
        <taxon>Actinomycetota</taxon>
        <taxon>Actinomycetes</taxon>
        <taxon>Kitasatosporales</taxon>
        <taxon>Streptomycetaceae</taxon>
        <taxon>Actinacidiphila</taxon>
    </lineage>
</organism>
<feature type="region of interest" description="Disordered" evidence="3">
    <location>
        <begin position="63"/>
        <end position="96"/>
    </location>
</feature>
<dbReference type="InterPro" id="IPR000873">
    <property type="entry name" value="AMP-dep_synth/lig_dom"/>
</dbReference>
<dbReference type="CDD" id="cd05930">
    <property type="entry name" value="A_NRPS"/>
    <property type="match status" value="1"/>
</dbReference>
<dbReference type="SUPFAM" id="SSF56801">
    <property type="entry name" value="Acetyl-CoA synthetase-like"/>
    <property type="match status" value="1"/>
</dbReference>
<dbReference type="AlphaFoldDB" id="A0A4U0SJ39"/>
<comment type="caution">
    <text evidence="5">The sequence shown here is derived from an EMBL/GenBank/DDBJ whole genome shotgun (WGS) entry which is preliminary data.</text>
</comment>
<dbReference type="InterPro" id="IPR042099">
    <property type="entry name" value="ANL_N_sf"/>
</dbReference>
<dbReference type="Gene3D" id="3.40.50.1820">
    <property type="entry name" value="alpha/beta hydrolase"/>
    <property type="match status" value="1"/>
</dbReference>
<evidence type="ECO:0000256" key="1">
    <source>
        <dbReference type="ARBA" id="ARBA00022450"/>
    </source>
</evidence>
<dbReference type="Gene3D" id="3.40.50.12780">
    <property type="entry name" value="N-terminal domain of ligase-like"/>
    <property type="match status" value="1"/>
</dbReference>
<dbReference type="Pfam" id="PF13193">
    <property type="entry name" value="AMP-binding_C"/>
    <property type="match status" value="1"/>
</dbReference>
<protein>
    <submittedName>
        <fullName evidence="5">Amino acid adenylation domain-containing protein</fullName>
    </submittedName>
</protein>
<dbReference type="PANTHER" id="PTHR45527:SF1">
    <property type="entry name" value="FATTY ACID SYNTHASE"/>
    <property type="match status" value="1"/>
</dbReference>
<dbReference type="NCBIfam" id="TIGR01733">
    <property type="entry name" value="AA-adenyl-dom"/>
    <property type="match status" value="1"/>
</dbReference>
<proteinExistence type="predicted"/>
<dbReference type="InterPro" id="IPR020845">
    <property type="entry name" value="AMP-binding_CS"/>
</dbReference>
<dbReference type="PANTHER" id="PTHR45527">
    <property type="entry name" value="NONRIBOSOMAL PEPTIDE SYNTHETASE"/>
    <property type="match status" value="1"/>
</dbReference>
<dbReference type="InterPro" id="IPR009081">
    <property type="entry name" value="PP-bd_ACP"/>
</dbReference>